<dbReference type="SUPFAM" id="SSF52540">
    <property type="entry name" value="P-loop containing nucleoside triphosphate hydrolases"/>
    <property type="match status" value="1"/>
</dbReference>
<proteinExistence type="predicted"/>
<name>A0ABT2TXQ9_9FIRM</name>
<keyword evidence="2" id="KW-1185">Reference proteome</keyword>
<evidence type="ECO:0000313" key="1">
    <source>
        <dbReference type="EMBL" id="MCU6767016.1"/>
    </source>
</evidence>
<reference evidence="1 2" key="1">
    <citation type="journal article" date="2021" name="ISME Commun">
        <title>Automated analysis of genomic sequences facilitates high-throughput and comprehensive description of bacteria.</title>
        <authorList>
            <person name="Hitch T.C.A."/>
        </authorList>
    </citation>
    <scope>NUCLEOTIDE SEQUENCE [LARGE SCALE GENOMIC DNA]</scope>
    <source>
        <strain evidence="1 2">Sanger_23</strain>
    </source>
</reference>
<comment type="caution">
    <text evidence="1">The sequence shown here is derived from an EMBL/GenBank/DDBJ whole genome shotgun (WGS) entry which is preliminary data.</text>
</comment>
<dbReference type="RefSeq" id="WP_158422746.1">
    <property type="nucleotide sequence ID" value="NZ_JAOQJL010000048.1"/>
</dbReference>
<dbReference type="EMBL" id="JAOQJL010000048">
    <property type="protein sequence ID" value="MCU6767016.1"/>
    <property type="molecule type" value="Genomic_DNA"/>
</dbReference>
<dbReference type="Proteomes" id="UP001652409">
    <property type="component" value="Unassembled WGS sequence"/>
</dbReference>
<dbReference type="Gene3D" id="3.40.50.300">
    <property type="entry name" value="P-loop containing nucleotide triphosphate hydrolases"/>
    <property type="match status" value="1"/>
</dbReference>
<dbReference type="InterPro" id="IPR027417">
    <property type="entry name" value="P-loop_NTPase"/>
</dbReference>
<organism evidence="1 2">
    <name type="scientific">Blautia ammoniilytica</name>
    <dbReference type="NCBI Taxonomy" id="2981782"/>
    <lineage>
        <taxon>Bacteria</taxon>
        <taxon>Bacillati</taxon>
        <taxon>Bacillota</taxon>
        <taxon>Clostridia</taxon>
        <taxon>Lachnospirales</taxon>
        <taxon>Lachnospiraceae</taxon>
        <taxon>Blautia</taxon>
    </lineage>
</organism>
<gene>
    <name evidence="1" type="ORF">OCV61_16735</name>
</gene>
<evidence type="ECO:0000313" key="2">
    <source>
        <dbReference type="Proteomes" id="UP001652409"/>
    </source>
</evidence>
<sequence length="172" mass="19502">MKIIWIDGTFGIGKSAVAAAIVEEIPQAHLLEFDALQEKYKPTSVSDYFGKRYPEAKKYLVDALVDEITEIIQEGSCDCLVIPVALINDYCNQKLIDGFANIESHHFILTAKKEILHQRINNQENRDIDLAVTYMPEATQYLSNHYYDASRIDTSNMSIDSVAKEIIESITR</sequence>
<accession>A0ABT2TXQ9</accession>
<protein>
    <submittedName>
        <fullName evidence="1">AAA family ATPase</fullName>
    </submittedName>
</protein>